<feature type="compositionally biased region" description="Basic and acidic residues" evidence="1">
    <location>
        <begin position="56"/>
        <end position="78"/>
    </location>
</feature>
<proteinExistence type="predicted"/>
<feature type="compositionally biased region" description="Basic residues" evidence="1">
    <location>
        <begin position="190"/>
        <end position="202"/>
    </location>
</feature>
<evidence type="ECO:0000313" key="2">
    <source>
        <dbReference type="EMBL" id="GMI39785.1"/>
    </source>
</evidence>
<feature type="compositionally biased region" description="Basic and acidic residues" evidence="1">
    <location>
        <begin position="1"/>
        <end position="41"/>
    </location>
</feature>
<dbReference type="Proteomes" id="UP001165065">
    <property type="component" value="Unassembled WGS sequence"/>
</dbReference>
<sequence>MQGWEKEREKLEGEKTELTETVRNLERDLERKPSSLYKGKDGLGGGGGGSSAEGAAKWKSEAEALRRKCEGMSRDTKRLIKQGGSAKSQEAAKKEKREMKEDLLAYKKALEHALMQLDEMRMREIALLGNSFEYAPRPKSKSYVKVARNIVKMRKEARKAAKKAGKGIEKVVGKAEKVVGKASRAAVKGVKKIRKGVRRKSQRGSMADLARRGGFSDDDDDGSSDDEEVIDYGDSDCDDNDHRESINIDVEVS</sequence>
<dbReference type="OrthoDB" id="277199at2759"/>
<dbReference type="AlphaFoldDB" id="A0A9W7GC96"/>
<feature type="compositionally biased region" description="Acidic residues" evidence="1">
    <location>
        <begin position="216"/>
        <end position="239"/>
    </location>
</feature>
<keyword evidence="3" id="KW-1185">Reference proteome</keyword>
<feature type="compositionally biased region" description="Gly residues" evidence="1">
    <location>
        <begin position="42"/>
        <end position="51"/>
    </location>
</feature>
<evidence type="ECO:0000313" key="3">
    <source>
        <dbReference type="Proteomes" id="UP001165065"/>
    </source>
</evidence>
<protein>
    <submittedName>
        <fullName evidence="2">Uncharacterized protein</fullName>
    </submittedName>
</protein>
<accession>A0A9W7GC96</accession>
<name>A0A9W7GC96_9STRA</name>
<organism evidence="2 3">
    <name type="scientific">Triparma columacea</name>
    <dbReference type="NCBI Taxonomy" id="722753"/>
    <lineage>
        <taxon>Eukaryota</taxon>
        <taxon>Sar</taxon>
        <taxon>Stramenopiles</taxon>
        <taxon>Ochrophyta</taxon>
        <taxon>Bolidophyceae</taxon>
        <taxon>Parmales</taxon>
        <taxon>Triparmaceae</taxon>
        <taxon>Triparma</taxon>
    </lineage>
</organism>
<reference evidence="3" key="1">
    <citation type="journal article" date="2023" name="Commun. Biol.">
        <title>Genome analysis of Parmales, the sister group of diatoms, reveals the evolutionary specialization of diatoms from phago-mixotrophs to photoautotrophs.</title>
        <authorList>
            <person name="Ban H."/>
            <person name="Sato S."/>
            <person name="Yoshikawa S."/>
            <person name="Yamada K."/>
            <person name="Nakamura Y."/>
            <person name="Ichinomiya M."/>
            <person name="Sato N."/>
            <person name="Blanc-Mathieu R."/>
            <person name="Endo H."/>
            <person name="Kuwata A."/>
            <person name="Ogata H."/>
        </authorList>
    </citation>
    <scope>NUCLEOTIDE SEQUENCE [LARGE SCALE GENOMIC DNA]</scope>
</reference>
<evidence type="ECO:0000256" key="1">
    <source>
        <dbReference type="SAM" id="MobiDB-lite"/>
    </source>
</evidence>
<feature type="region of interest" description="Disordered" evidence="1">
    <location>
        <begin position="1"/>
        <end position="98"/>
    </location>
</feature>
<comment type="caution">
    <text evidence="2">The sequence shown here is derived from an EMBL/GenBank/DDBJ whole genome shotgun (WGS) entry which is preliminary data.</text>
</comment>
<gene>
    <name evidence="2" type="ORF">TrCOL_g3684</name>
</gene>
<dbReference type="EMBL" id="BRYA01001158">
    <property type="protein sequence ID" value="GMI39785.1"/>
    <property type="molecule type" value="Genomic_DNA"/>
</dbReference>
<feature type="region of interest" description="Disordered" evidence="1">
    <location>
        <begin position="190"/>
        <end position="253"/>
    </location>
</feature>